<organism evidence="1 2">
    <name type="scientific">Achromobacter pestifer</name>
    <dbReference type="NCBI Taxonomy" id="1353889"/>
    <lineage>
        <taxon>Bacteria</taxon>
        <taxon>Pseudomonadati</taxon>
        <taxon>Pseudomonadota</taxon>
        <taxon>Betaproteobacteria</taxon>
        <taxon>Burkholderiales</taxon>
        <taxon>Alcaligenaceae</taxon>
        <taxon>Achromobacter</taxon>
    </lineage>
</organism>
<accession>A0A6S6ZTN5</accession>
<reference evidence="1 2" key="1">
    <citation type="submission" date="2020-04" db="EMBL/GenBank/DDBJ databases">
        <authorList>
            <person name="De Canck E."/>
        </authorList>
    </citation>
    <scope>NUCLEOTIDE SEQUENCE [LARGE SCALE GENOMIC DNA]</scope>
    <source>
        <strain evidence="1 2">LMG 3431</strain>
    </source>
</reference>
<dbReference type="AlphaFoldDB" id="A0A6S6ZTN5"/>
<protein>
    <submittedName>
        <fullName evidence="1">Uncharacterized protein</fullName>
    </submittedName>
</protein>
<name>A0A6S6ZTN5_9BURK</name>
<evidence type="ECO:0000313" key="2">
    <source>
        <dbReference type="Proteomes" id="UP000494108"/>
    </source>
</evidence>
<sequence>MQRHSLNLSVPRNKGSVFRRRIEHSHSSRECGFFFVGLKPAHTNLSATR</sequence>
<dbReference type="EMBL" id="CADIJX010000002">
    <property type="protein sequence ID" value="CAB3635848.1"/>
    <property type="molecule type" value="Genomic_DNA"/>
</dbReference>
<evidence type="ECO:0000313" key="1">
    <source>
        <dbReference type="EMBL" id="CAB3635848.1"/>
    </source>
</evidence>
<keyword evidence="2" id="KW-1185">Reference proteome</keyword>
<proteinExistence type="predicted"/>
<dbReference type="Proteomes" id="UP000494108">
    <property type="component" value="Unassembled WGS sequence"/>
</dbReference>
<gene>
    <name evidence="1" type="ORF">LMG3431_01568</name>
</gene>